<feature type="domain" description="RiboL-PSP-HEPN" evidence="1">
    <location>
        <begin position="10"/>
        <end position="138"/>
    </location>
</feature>
<dbReference type="RefSeq" id="WP_182662208.1">
    <property type="nucleotide sequence ID" value="NZ_JACIVI010000001.1"/>
</dbReference>
<evidence type="ECO:0000313" key="3">
    <source>
        <dbReference type="Proteomes" id="UP000586093"/>
    </source>
</evidence>
<proteinExistence type="predicted"/>
<protein>
    <recommendedName>
        <fullName evidence="1">RiboL-PSP-HEPN domain-containing protein</fullName>
    </recommendedName>
</protein>
<gene>
    <name evidence="2" type="ORF">H4F90_05480</name>
</gene>
<keyword evidence="3" id="KW-1185">Reference proteome</keyword>
<dbReference type="Pfam" id="PF18735">
    <property type="entry name" value="HEPN_RiboL-PSP"/>
    <property type="match status" value="1"/>
</dbReference>
<accession>A0A839HQ52</accession>
<dbReference type="AlphaFoldDB" id="A0A839HQ52"/>
<organism evidence="2 3">
    <name type="scientific">Aquariibacter albus</name>
    <dbReference type="NCBI Taxonomy" id="2759899"/>
    <lineage>
        <taxon>Bacteria</taxon>
        <taxon>Pseudomonadati</taxon>
        <taxon>Pseudomonadota</taxon>
        <taxon>Betaproteobacteria</taxon>
        <taxon>Burkholderiales</taxon>
        <taxon>Sphaerotilaceae</taxon>
        <taxon>Aquariibacter</taxon>
    </lineage>
</organism>
<dbReference type="Proteomes" id="UP000586093">
    <property type="component" value="Unassembled WGS sequence"/>
</dbReference>
<name>A0A839HQ52_9BURK</name>
<sequence>MDAAFSRAPDHSADIELQADFAKYLCVLTSGYLESALCALLLGYAQARCAPEVASFIEKQLGPWTNPKAEKIIDLFGAFSQSWRDNLTAYLVDQRKDSVNSLVALRHKIAHGESVGTSLSQIRSHYRTVNEVIEHIAGLVDP</sequence>
<reference evidence="2 3" key="1">
    <citation type="submission" date="2020-08" db="EMBL/GenBank/DDBJ databases">
        <title>Aquariorum lacteus gen. nov., sp. nov., a new member of the family Comamonadaceae, isolated from freshwater aquarium.</title>
        <authorList>
            <person name="Chun S.-J."/>
        </authorList>
    </citation>
    <scope>NUCLEOTIDE SEQUENCE [LARGE SCALE GENOMIC DNA]</scope>
    <source>
        <strain evidence="2 3">SJAQ100</strain>
    </source>
</reference>
<dbReference type="InterPro" id="IPR041519">
    <property type="entry name" value="HEPN_RiboL-PSP"/>
</dbReference>
<evidence type="ECO:0000259" key="1">
    <source>
        <dbReference type="Pfam" id="PF18735"/>
    </source>
</evidence>
<comment type="caution">
    <text evidence="2">The sequence shown here is derived from an EMBL/GenBank/DDBJ whole genome shotgun (WGS) entry which is preliminary data.</text>
</comment>
<evidence type="ECO:0000313" key="2">
    <source>
        <dbReference type="EMBL" id="MBB1161429.1"/>
    </source>
</evidence>
<dbReference type="EMBL" id="JACIVI010000001">
    <property type="protein sequence ID" value="MBB1161429.1"/>
    <property type="molecule type" value="Genomic_DNA"/>
</dbReference>